<dbReference type="InterPro" id="IPR027417">
    <property type="entry name" value="P-loop_NTPase"/>
</dbReference>
<dbReference type="Gene3D" id="3.40.50.300">
    <property type="entry name" value="P-loop containing nucleotide triphosphate hydrolases"/>
    <property type="match status" value="1"/>
</dbReference>
<dbReference type="Pfam" id="PF13191">
    <property type="entry name" value="AAA_16"/>
    <property type="match status" value="1"/>
</dbReference>
<reference evidence="2 3" key="1">
    <citation type="submission" date="2019-10" db="EMBL/GenBank/DDBJ databases">
        <title>Whole genome shotgun sequence of Acrocarpospora corrugata NBRC 13972.</title>
        <authorList>
            <person name="Ichikawa N."/>
            <person name="Kimura A."/>
            <person name="Kitahashi Y."/>
            <person name="Komaki H."/>
            <person name="Oguchi A."/>
        </authorList>
    </citation>
    <scope>NUCLEOTIDE SEQUENCE [LARGE SCALE GENOMIC DNA]</scope>
    <source>
        <strain evidence="2 3">NBRC 13972</strain>
    </source>
</reference>
<dbReference type="EMBL" id="BLAD01000045">
    <property type="protein sequence ID" value="GES00539.1"/>
    <property type="molecule type" value="Genomic_DNA"/>
</dbReference>
<name>A0A5M3VWH9_9ACTN</name>
<dbReference type="AlphaFoldDB" id="A0A5M3VWH9"/>
<dbReference type="PANTHER" id="PTHR47691:SF3">
    <property type="entry name" value="HTH-TYPE TRANSCRIPTIONAL REGULATOR RV0890C-RELATED"/>
    <property type="match status" value="1"/>
</dbReference>
<gene>
    <name evidence="2" type="ORF">Acor_26030</name>
</gene>
<dbReference type="PANTHER" id="PTHR47691">
    <property type="entry name" value="REGULATOR-RELATED"/>
    <property type="match status" value="1"/>
</dbReference>
<evidence type="ECO:0000313" key="2">
    <source>
        <dbReference type="EMBL" id="GES00539.1"/>
    </source>
</evidence>
<proteinExistence type="predicted"/>
<accession>A0A5M3VWH9</accession>
<evidence type="ECO:0000313" key="3">
    <source>
        <dbReference type="Proteomes" id="UP000334990"/>
    </source>
</evidence>
<protein>
    <recommendedName>
        <fullName evidence="1">Orc1-like AAA ATPase domain-containing protein</fullName>
    </recommendedName>
</protein>
<sequence length="669" mass="72930">MNLPAETSTFVGRDTELSEVSQLIADSRLVTLTGPGGVGKTRLALRAAASVPEQVYFAELAAEQNGDLLAHAVAAALGLREQSARPQADVLAEHLADQRLLLVLDTCEHLIGATRDLVTRILAAAPGVRLLATSRQPLGLPAECVYRVEPLPDADAQRLFCDRAVAVQPQFTPTDAVVRLCARLEGIPLALELAARRLRALSPEELADRLDDRFALLGGGRRAGRHDGLRSAVGWSHELCTPDERLLWARLSVFAGSFDVDAAGQVCADDRLANVPGLLARLADKSIVRADDDRYRMLDTIREYGRDWLRELGEEELQLRRHRDYYLTLAREADADWFGPNQFSWALWVRCELPNLRLALDHSIASAVGLELVGALWFVWFCLGEIREGRYYLDRALERNSKPGPARTKALWAAAWVSFAQGDLELVARRTAEACDAALAQQDWAGAGYAHLGLGALKTVNGDPERGGEAVEQAIGYFDQAGGRHVGRLVAVTMRALSLTMRGQYDRAGALMAEQRAECENAGEIWARTSGDYIRSRVELGRGDAVAADRLARTGLRAVWRLGDILSSAIAVDQLAITACAIGDHPRAARLLGAGQRIWDSFGLTQFGSAEFAGPRLEAERRARAAMGDAAFEREYQDGAAFPPERAVGYALGGLPNSRIVRWNLPAPD</sequence>
<dbReference type="InterPro" id="IPR041664">
    <property type="entry name" value="AAA_16"/>
</dbReference>
<dbReference type="SUPFAM" id="SSF52540">
    <property type="entry name" value="P-loop containing nucleoside triphosphate hydrolases"/>
    <property type="match status" value="1"/>
</dbReference>
<dbReference type="PRINTS" id="PR00364">
    <property type="entry name" value="DISEASERSIST"/>
</dbReference>
<organism evidence="2 3">
    <name type="scientific">Acrocarpospora corrugata</name>
    <dbReference type="NCBI Taxonomy" id="35763"/>
    <lineage>
        <taxon>Bacteria</taxon>
        <taxon>Bacillati</taxon>
        <taxon>Actinomycetota</taxon>
        <taxon>Actinomycetes</taxon>
        <taxon>Streptosporangiales</taxon>
        <taxon>Streptosporangiaceae</taxon>
        <taxon>Acrocarpospora</taxon>
    </lineage>
</organism>
<dbReference type="InterPro" id="IPR011990">
    <property type="entry name" value="TPR-like_helical_dom_sf"/>
</dbReference>
<evidence type="ECO:0000259" key="1">
    <source>
        <dbReference type="Pfam" id="PF13191"/>
    </source>
</evidence>
<dbReference type="Gene3D" id="1.25.40.10">
    <property type="entry name" value="Tetratricopeptide repeat domain"/>
    <property type="match status" value="1"/>
</dbReference>
<keyword evidence="3" id="KW-1185">Reference proteome</keyword>
<dbReference type="RefSeq" id="WP_155336873.1">
    <property type="nucleotide sequence ID" value="NZ_BAAABN010000014.1"/>
</dbReference>
<dbReference type="OrthoDB" id="3755432at2"/>
<comment type="caution">
    <text evidence="2">The sequence shown here is derived from an EMBL/GenBank/DDBJ whole genome shotgun (WGS) entry which is preliminary data.</text>
</comment>
<dbReference type="Proteomes" id="UP000334990">
    <property type="component" value="Unassembled WGS sequence"/>
</dbReference>
<feature type="domain" description="Orc1-like AAA ATPase" evidence="1">
    <location>
        <begin position="9"/>
        <end position="111"/>
    </location>
</feature>
<dbReference type="SUPFAM" id="SSF48452">
    <property type="entry name" value="TPR-like"/>
    <property type="match status" value="1"/>
</dbReference>